<accession>A0ABP9TLH4</accession>
<dbReference type="EMBL" id="BAABLK010000028">
    <property type="protein sequence ID" value="GAA5227466.1"/>
    <property type="molecule type" value="Genomic_DNA"/>
</dbReference>
<protein>
    <submittedName>
        <fullName evidence="1">Uncharacterized protein</fullName>
    </submittedName>
</protein>
<evidence type="ECO:0000313" key="2">
    <source>
        <dbReference type="Proteomes" id="UP001501257"/>
    </source>
</evidence>
<organism evidence="1 2">
    <name type="scientific">Paeniglutamicibacter antarcticus</name>
    <dbReference type="NCBI Taxonomy" id="494023"/>
    <lineage>
        <taxon>Bacteria</taxon>
        <taxon>Bacillati</taxon>
        <taxon>Actinomycetota</taxon>
        <taxon>Actinomycetes</taxon>
        <taxon>Micrococcales</taxon>
        <taxon>Micrococcaceae</taxon>
        <taxon>Paeniglutamicibacter</taxon>
    </lineage>
</organism>
<dbReference type="Proteomes" id="UP001501257">
    <property type="component" value="Unassembled WGS sequence"/>
</dbReference>
<gene>
    <name evidence="1" type="ORF">GCM10025778_19990</name>
</gene>
<sequence>MCLDIEREPGSWAELAAATSRRRGPYTQSADILPARTNVHEEWFTADGWRYGQSEEGNLDLDTLERLAAVLSRHTGTPESGVAAIWEGWGSGVSMPYFSSEVQVRAHRLGRLLGGLRAARSTPAKQPKPACLELPGRTHQFYAAGISAFSDRGWPLQAPWILHDWISQSPSLVWPDDRAWVMVTEVDYDSTIIAGSQELVTELLETDRVEAFAVGEDVEEYLWAIPERRWSQPPGECPGLWPARCRGPAAPPWLQDRSA</sequence>
<comment type="caution">
    <text evidence="1">The sequence shown here is derived from an EMBL/GenBank/DDBJ whole genome shotgun (WGS) entry which is preliminary data.</text>
</comment>
<reference evidence="2" key="1">
    <citation type="journal article" date="2019" name="Int. J. Syst. Evol. Microbiol.">
        <title>The Global Catalogue of Microorganisms (GCM) 10K type strain sequencing project: providing services to taxonomists for standard genome sequencing and annotation.</title>
        <authorList>
            <consortium name="The Broad Institute Genomics Platform"/>
            <consortium name="The Broad Institute Genome Sequencing Center for Infectious Disease"/>
            <person name="Wu L."/>
            <person name="Ma J."/>
        </authorList>
    </citation>
    <scope>NUCLEOTIDE SEQUENCE [LARGE SCALE GENOMIC DNA]</scope>
    <source>
        <strain evidence="2">JCM 18952</strain>
    </source>
</reference>
<keyword evidence="2" id="KW-1185">Reference proteome</keyword>
<proteinExistence type="predicted"/>
<name>A0ABP9TLH4_9MICC</name>
<evidence type="ECO:0000313" key="1">
    <source>
        <dbReference type="EMBL" id="GAA5227466.1"/>
    </source>
</evidence>